<keyword evidence="1" id="KW-0472">Membrane</keyword>
<evidence type="ECO:0000256" key="1">
    <source>
        <dbReference type="SAM" id="Phobius"/>
    </source>
</evidence>
<keyword evidence="3" id="KW-1185">Reference proteome</keyword>
<gene>
    <name evidence="2" type="ORF">C8P68_104479</name>
</gene>
<name>A0A2T5JA96_9SPHI</name>
<dbReference type="EMBL" id="QAOQ01000004">
    <property type="protein sequence ID" value="PTQ96985.1"/>
    <property type="molecule type" value="Genomic_DNA"/>
</dbReference>
<keyword evidence="1" id="KW-0812">Transmembrane</keyword>
<accession>A0A2T5JA96</accession>
<sequence>MPIKSFLAFIGFVMLIAATYCPLLRAFGIASFDVYDMNKPYGIVILLIGIVGIIGVVLRQLSVAKVSAWISLVLVVLLFAAAYFKIHHTFTFIPFKGIAGYLTSKIKYKWGWYLLFAGPIIAVIGVVTTKSSIVIPKEK</sequence>
<dbReference type="Proteomes" id="UP000244168">
    <property type="component" value="Unassembled WGS sequence"/>
</dbReference>
<evidence type="ECO:0000313" key="2">
    <source>
        <dbReference type="EMBL" id="PTQ96985.1"/>
    </source>
</evidence>
<dbReference type="RefSeq" id="WP_107828921.1">
    <property type="nucleotide sequence ID" value="NZ_CP160205.1"/>
</dbReference>
<protein>
    <submittedName>
        <fullName evidence="2">Uncharacterized protein</fullName>
    </submittedName>
</protein>
<keyword evidence="1" id="KW-1133">Transmembrane helix</keyword>
<feature type="transmembrane region" description="Helical" evidence="1">
    <location>
        <begin position="110"/>
        <end position="129"/>
    </location>
</feature>
<dbReference type="OrthoDB" id="799709at2"/>
<feature type="transmembrane region" description="Helical" evidence="1">
    <location>
        <begin position="7"/>
        <end position="28"/>
    </location>
</feature>
<feature type="transmembrane region" description="Helical" evidence="1">
    <location>
        <begin position="40"/>
        <end position="59"/>
    </location>
</feature>
<proteinExistence type="predicted"/>
<reference evidence="2 3" key="1">
    <citation type="submission" date="2018-04" db="EMBL/GenBank/DDBJ databases">
        <title>Genomic Encyclopedia of Archaeal and Bacterial Type Strains, Phase II (KMG-II): from individual species to whole genera.</title>
        <authorList>
            <person name="Goeker M."/>
        </authorList>
    </citation>
    <scope>NUCLEOTIDE SEQUENCE [LARGE SCALE GENOMIC DNA]</scope>
    <source>
        <strain evidence="2 3">DSM 26809</strain>
    </source>
</reference>
<dbReference type="AlphaFoldDB" id="A0A2T5JA96"/>
<comment type="caution">
    <text evidence="2">The sequence shown here is derived from an EMBL/GenBank/DDBJ whole genome shotgun (WGS) entry which is preliminary data.</text>
</comment>
<evidence type="ECO:0000313" key="3">
    <source>
        <dbReference type="Proteomes" id="UP000244168"/>
    </source>
</evidence>
<organism evidence="2 3">
    <name type="scientific">Mucilaginibacter yixingensis</name>
    <dbReference type="NCBI Taxonomy" id="1295612"/>
    <lineage>
        <taxon>Bacteria</taxon>
        <taxon>Pseudomonadati</taxon>
        <taxon>Bacteroidota</taxon>
        <taxon>Sphingobacteriia</taxon>
        <taxon>Sphingobacteriales</taxon>
        <taxon>Sphingobacteriaceae</taxon>
        <taxon>Mucilaginibacter</taxon>
    </lineage>
</organism>
<feature type="transmembrane region" description="Helical" evidence="1">
    <location>
        <begin position="66"/>
        <end position="86"/>
    </location>
</feature>